<organism evidence="2 3">
    <name type="scientific">Paramuricea clavata</name>
    <name type="common">Red gorgonian</name>
    <name type="synonym">Violescent sea-whip</name>
    <dbReference type="NCBI Taxonomy" id="317549"/>
    <lineage>
        <taxon>Eukaryota</taxon>
        <taxon>Metazoa</taxon>
        <taxon>Cnidaria</taxon>
        <taxon>Anthozoa</taxon>
        <taxon>Octocorallia</taxon>
        <taxon>Malacalcyonacea</taxon>
        <taxon>Plexauridae</taxon>
        <taxon>Paramuricea</taxon>
    </lineage>
</organism>
<protein>
    <submittedName>
        <fullName evidence="2">Uncharacterized protein</fullName>
    </submittedName>
</protein>
<name>A0A6S7LKL8_PARCT</name>
<dbReference type="Proteomes" id="UP001152795">
    <property type="component" value="Unassembled WGS sequence"/>
</dbReference>
<feature type="region of interest" description="Disordered" evidence="1">
    <location>
        <begin position="48"/>
        <end position="73"/>
    </location>
</feature>
<dbReference type="AlphaFoldDB" id="A0A6S7LKL8"/>
<evidence type="ECO:0000256" key="1">
    <source>
        <dbReference type="SAM" id="MobiDB-lite"/>
    </source>
</evidence>
<evidence type="ECO:0000313" key="3">
    <source>
        <dbReference type="Proteomes" id="UP001152795"/>
    </source>
</evidence>
<sequence length="73" mass="8341">MSRALKQEDERELLKLYEAEFNQPDLHDRVLIFDVVASWPLNVLNVDENERNKNGASSHNKDGSDGETAEIDN</sequence>
<dbReference type="EMBL" id="CACRXK020023553">
    <property type="protein sequence ID" value="CAB4037872.1"/>
    <property type="molecule type" value="Genomic_DNA"/>
</dbReference>
<proteinExistence type="predicted"/>
<feature type="compositionally biased region" description="Basic and acidic residues" evidence="1">
    <location>
        <begin position="48"/>
        <end position="64"/>
    </location>
</feature>
<feature type="non-terminal residue" evidence="2">
    <location>
        <position position="73"/>
    </location>
</feature>
<reference evidence="2" key="1">
    <citation type="submission" date="2020-04" db="EMBL/GenBank/DDBJ databases">
        <authorList>
            <person name="Alioto T."/>
            <person name="Alioto T."/>
            <person name="Gomez Garrido J."/>
        </authorList>
    </citation>
    <scope>NUCLEOTIDE SEQUENCE</scope>
    <source>
        <strain evidence="2">A484AB</strain>
    </source>
</reference>
<gene>
    <name evidence="2" type="ORF">PACLA_8A019693</name>
</gene>
<keyword evidence="3" id="KW-1185">Reference proteome</keyword>
<accession>A0A6S7LKL8</accession>
<evidence type="ECO:0000313" key="2">
    <source>
        <dbReference type="EMBL" id="CAB4037872.1"/>
    </source>
</evidence>
<comment type="caution">
    <text evidence="2">The sequence shown here is derived from an EMBL/GenBank/DDBJ whole genome shotgun (WGS) entry which is preliminary data.</text>
</comment>